<dbReference type="PANTHER" id="PTHR43157:SF31">
    <property type="entry name" value="PHOSPHATIDYLINOSITOL-GLYCAN BIOSYNTHESIS CLASS F PROTEIN"/>
    <property type="match status" value="1"/>
</dbReference>
<organism evidence="3 4">
    <name type="scientific">Pseudolycoriella hygida</name>
    <dbReference type="NCBI Taxonomy" id="35572"/>
    <lineage>
        <taxon>Eukaryota</taxon>
        <taxon>Metazoa</taxon>
        <taxon>Ecdysozoa</taxon>
        <taxon>Arthropoda</taxon>
        <taxon>Hexapoda</taxon>
        <taxon>Insecta</taxon>
        <taxon>Pterygota</taxon>
        <taxon>Neoptera</taxon>
        <taxon>Endopterygota</taxon>
        <taxon>Diptera</taxon>
        <taxon>Nematocera</taxon>
        <taxon>Sciaroidea</taxon>
        <taxon>Sciaridae</taxon>
        <taxon>Pseudolycoriella</taxon>
    </lineage>
</organism>
<gene>
    <name evidence="3" type="primary">Rdh13</name>
    <name evidence="3" type="ORF">Bhyg_10944</name>
</gene>
<dbReference type="Gene3D" id="3.40.50.720">
    <property type="entry name" value="NAD(P)-binding Rossmann-like Domain"/>
    <property type="match status" value="1"/>
</dbReference>
<evidence type="ECO:0000313" key="3">
    <source>
        <dbReference type="EMBL" id="KAJ6638211.1"/>
    </source>
</evidence>
<dbReference type="EMBL" id="WJQU01000003">
    <property type="protein sequence ID" value="KAJ6638211.1"/>
    <property type="molecule type" value="Genomic_DNA"/>
</dbReference>
<evidence type="ECO:0000256" key="2">
    <source>
        <dbReference type="SAM" id="Phobius"/>
    </source>
</evidence>
<feature type="transmembrane region" description="Helical" evidence="2">
    <location>
        <begin position="17"/>
        <end position="36"/>
    </location>
</feature>
<dbReference type="Pfam" id="PF00106">
    <property type="entry name" value="adh_short"/>
    <property type="match status" value="1"/>
</dbReference>
<name>A0A9Q0MUL1_9DIPT</name>
<keyword evidence="2" id="KW-0472">Membrane</keyword>
<keyword evidence="4" id="KW-1185">Reference proteome</keyword>
<protein>
    <submittedName>
        <fullName evidence="3">Retinol dehydrogenase 13</fullName>
    </submittedName>
</protein>
<evidence type="ECO:0000256" key="1">
    <source>
        <dbReference type="ARBA" id="ARBA00023002"/>
    </source>
</evidence>
<keyword evidence="2" id="KW-1133">Transmembrane helix</keyword>
<dbReference type="AlphaFoldDB" id="A0A9Q0MUL1"/>
<sequence length="338" mass="37227">MDEIQSHLSNADPFQSWWPFIIAIGVGVVMTIKNFMGGQNSPSTNQINGQIVVITGGSGIGFEITKELCSRGAHVIVATKDIKKCQEKLEIIKRQIPSASVEVRHIDLKSFDCLKRFAKSVIKDFEKVDILINNAGIIFNPFDKTVDGFESHLQVNYLSHFLLSSLLLPLLKNATNGRIINVSAHANASGKVNIDDPLNIGQWAPAFHHRDAFAHSKLCVLLASIHLATVLKDTHVTVNTCTPGLVRGTDHLSKSPIMNAMCAKVITYPWMWLLMKSPTQGAQTAIYLATEPNLKTVSGQYFNDCEKAEINKDLCDGELAGVLFSRTLSALKMDSFHQ</sequence>
<dbReference type="InterPro" id="IPR002347">
    <property type="entry name" value="SDR_fam"/>
</dbReference>
<evidence type="ECO:0000313" key="4">
    <source>
        <dbReference type="Proteomes" id="UP001151699"/>
    </source>
</evidence>
<keyword evidence="2" id="KW-0812">Transmembrane</keyword>
<keyword evidence="1" id="KW-0560">Oxidoreductase</keyword>
<accession>A0A9Q0MUL1</accession>
<dbReference type="InterPro" id="IPR036291">
    <property type="entry name" value="NAD(P)-bd_dom_sf"/>
</dbReference>
<dbReference type="PRINTS" id="PR00081">
    <property type="entry name" value="GDHRDH"/>
</dbReference>
<dbReference type="PANTHER" id="PTHR43157">
    <property type="entry name" value="PHOSPHATIDYLINOSITOL-GLYCAN BIOSYNTHESIS CLASS F PROTEIN-RELATED"/>
    <property type="match status" value="1"/>
</dbReference>
<reference evidence="3" key="1">
    <citation type="submission" date="2022-07" db="EMBL/GenBank/DDBJ databases">
        <authorList>
            <person name="Trinca V."/>
            <person name="Uliana J.V.C."/>
            <person name="Torres T.T."/>
            <person name="Ward R.J."/>
            <person name="Monesi N."/>
        </authorList>
    </citation>
    <scope>NUCLEOTIDE SEQUENCE</scope>
    <source>
        <strain evidence="3">HSMRA1968</strain>
        <tissue evidence="3">Whole embryos</tissue>
    </source>
</reference>
<dbReference type="GO" id="GO:0016491">
    <property type="term" value="F:oxidoreductase activity"/>
    <property type="evidence" value="ECO:0007669"/>
    <property type="project" value="UniProtKB-KW"/>
</dbReference>
<dbReference type="OrthoDB" id="542013at2759"/>
<comment type="caution">
    <text evidence="3">The sequence shown here is derived from an EMBL/GenBank/DDBJ whole genome shotgun (WGS) entry which is preliminary data.</text>
</comment>
<dbReference type="Proteomes" id="UP001151699">
    <property type="component" value="Chromosome X"/>
</dbReference>
<proteinExistence type="predicted"/>
<dbReference type="SUPFAM" id="SSF51735">
    <property type="entry name" value="NAD(P)-binding Rossmann-fold domains"/>
    <property type="match status" value="1"/>
</dbReference>